<protein>
    <submittedName>
        <fullName evidence="2">Uncharacterized protein</fullName>
    </submittedName>
</protein>
<feature type="compositionally biased region" description="Low complexity" evidence="1">
    <location>
        <begin position="15"/>
        <end position="33"/>
    </location>
</feature>
<reference evidence="2" key="1">
    <citation type="submission" date="2023-02" db="EMBL/GenBank/DDBJ databases">
        <title>Colletotrichum kahawae CIFC_Que2 genome sequencing and assembly.</title>
        <authorList>
            <person name="Baroncelli R."/>
        </authorList>
    </citation>
    <scope>NUCLEOTIDE SEQUENCE</scope>
    <source>
        <strain evidence="2">CIFC_Que2</strain>
    </source>
</reference>
<keyword evidence="3" id="KW-1185">Reference proteome</keyword>
<feature type="region of interest" description="Disordered" evidence="1">
    <location>
        <begin position="1"/>
        <end position="38"/>
    </location>
</feature>
<organism evidence="2 3">
    <name type="scientific">Colletotrichum kahawae</name>
    <name type="common">Coffee berry disease fungus</name>
    <dbReference type="NCBI Taxonomy" id="34407"/>
    <lineage>
        <taxon>Eukaryota</taxon>
        <taxon>Fungi</taxon>
        <taxon>Dikarya</taxon>
        <taxon>Ascomycota</taxon>
        <taxon>Pezizomycotina</taxon>
        <taxon>Sordariomycetes</taxon>
        <taxon>Hypocreomycetidae</taxon>
        <taxon>Glomerellales</taxon>
        <taxon>Glomerellaceae</taxon>
        <taxon>Colletotrichum</taxon>
        <taxon>Colletotrichum gloeosporioides species complex</taxon>
    </lineage>
</organism>
<feature type="region of interest" description="Disordered" evidence="1">
    <location>
        <begin position="76"/>
        <end position="104"/>
    </location>
</feature>
<evidence type="ECO:0000313" key="3">
    <source>
        <dbReference type="Proteomes" id="UP001281614"/>
    </source>
</evidence>
<evidence type="ECO:0000256" key="1">
    <source>
        <dbReference type="SAM" id="MobiDB-lite"/>
    </source>
</evidence>
<comment type="caution">
    <text evidence="2">The sequence shown here is derived from an EMBL/GenBank/DDBJ whole genome shotgun (WGS) entry which is preliminary data.</text>
</comment>
<name>A0AAE0D1J2_COLKA</name>
<dbReference type="EMBL" id="VYYT01000532">
    <property type="protein sequence ID" value="KAK2732751.1"/>
    <property type="molecule type" value="Genomic_DNA"/>
</dbReference>
<gene>
    <name evidence="2" type="ORF">CKAH01_08572</name>
</gene>
<feature type="compositionally biased region" description="Basic and acidic residues" evidence="1">
    <location>
        <begin position="94"/>
        <end position="104"/>
    </location>
</feature>
<dbReference type="Proteomes" id="UP001281614">
    <property type="component" value="Unassembled WGS sequence"/>
</dbReference>
<accession>A0AAE0D1J2</accession>
<dbReference type="AlphaFoldDB" id="A0AAE0D1J2"/>
<proteinExistence type="predicted"/>
<evidence type="ECO:0000313" key="2">
    <source>
        <dbReference type="EMBL" id="KAK2732751.1"/>
    </source>
</evidence>
<sequence length="156" mass="17470">MGILSRYPRYLGDAQETQQKQQKKQQTQGTKEGSSPSIPLCPSHPIFFTPKPVFNPSLLFAWLANAMLSRASFSLGPASSSRLPPPSIAKFRRRQPDHGGQMDRHQHQQRSIASNIGRPPTTTTRTQSLAGLPATRAHLFHTLRHPPRVITHDFFV</sequence>